<evidence type="ECO:0000313" key="2">
    <source>
        <dbReference type="EMBL" id="KAK9748459.1"/>
    </source>
</evidence>
<dbReference type="InterPro" id="IPR002683">
    <property type="entry name" value="PsbP_C"/>
</dbReference>
<dbReference type="InterPro" id="IPR016123">
    <property type="entry name" value="Mog1/PsbP_a/b/a-sand"/>
</dbReference>
<keyword evidence="3" id="KW-1185">Reference proteome</keyword>
<evidence type="ECO:0000259" key="1">
    <source>
        <dbReference type="Pfam" id="PF01789"/>
    </source>
</evidence>
<protein>
    <recommendedName>
        <fullName evidence="1">PsbP C-terminal domain-containing protein</fullName>
    </recommendedName>
</protein>
<dbReference type="AlphaFoldDB" id="A0AAW1MJQ9"/>
<dbReference type="GO" id="GO:0009654">
    <property type="term" value="C:photosystem II oxygen evolving complex"/>
    <property type="evidence" value="ECO:0007669"/>
    <property type="project" value="InterPro"/>
</dbReference>
<dbReference type="EMBL" id="JBDFQZ010000002">
    <property type="protein sequence ID" value="KAK9748459.1"/>
    <property type="molecule type" value="Genomic_DNA"/>
</dbReference>
<reference evidence="2" key="1">
    <citation type="submission" date="2024-03" db="EMBL/GenBank/DDBJ databases">
        <title>WGS assembly of Saponaria officinalis var. Norfolk2.</title>
        <authorList>
            <person name="Jenkins J."/>
            <person name="Shu S."/>
            <person name="Grimwood J."/>
            <person name="Barry K."/>
            <person name="Goodstein D."/>
            <person name="Schmutz J."/>
            <person name="Leebens-Mack J."/>
            <person name="Osbourn A."/>
        </authorList>
    </citation>
    <scope>NUCLEOTIDE SEQUENCE [LARGE SCALE GENOMIC DNA]</scope>
    <source>
        <strain evidence="2">JIC</strain>
    </source>
</reference>
<dbReference type="SUPFAM" id="SSF55724">
    <property type="entry name" value="Mog1p/PsbP-like"/>
    <property type="match status" value="1"/>
</dbReference>
<feature type="domain" description="PsbP C-terminal" evidence="1">
    <location>
        <begin position="98"/>
        <end position="258"/>
    </location>
</feature>
<proteinExistence type="predicted"/>
<comment type="caution">
    <text evidence="2">The sequence shown here is derived from an EMBL/GenBank/DDBJ whole genome shotgun (WGS) entry which is preliminary data.</text>
</comment>
<accession>A0AAW1MJQ9</accession>
<evidence type="ECO:0000313" key="3">
    <source>
        <dbReference type="Proteomes" id="UP001443914"/>
    </source>
</evidence>
<dbReference type="Proteomes" id="UP001443914">
    <property type="component" value="Unassembled WGS sequence"/>
</dbReference>
<organism evidence="2 3">
    <name type="scientific">Saponaria officinalis</name>
    <name type="common">Common soapwort</name>
    <name type="synonym">Lychnis saponaria</name>
    <dbReference type="NCBI Taxonomy" id="3572"/>
    <lineage>
        <taxon>Eukaryota</taxon>
        <taxon>Viridiplantae</taxon>
        <taxon>Streptophyta</taxon>
        <taxon>Embryophyta</taxon>
        <taxon>Tracheophyta</taxon>
        <taxon>Spermatophyta</taxon>
        <taxon>Magnoliopsida</taxon>
        <taxon>eudicotyledons</taxon>
        <taxon>Gunneridae</taxon>
        <taxon>Pentapetalae</taxon>
        <taxon>Caryophyllales</taxon>
        <taxon>Caryophyllaceae</taxon>
        <taxon>Caryophylleae</taxon>
        <taxon>Saponaria</taxon>
    </lineage>
</organism>
<dbReference type="PANTHER" id="PTHR31407">
    <property type="match status" value="1"/>
</dbReference>
<gene>
    <name evidence="2" type="ORF">RND81_02G059100</name>
</gene>
<dbReference type="GO" id="GO:0019898">
    <property type="term" value="C:extrinsic component of membrane"/>
    <property type="evidence" value="ECO:0007669"/>
    <property type="project" value="InterPro"/>
</dbReference>
<dbReference type="Pfam" id="PF01789">
    <property type="entry name" value="PsbP"/>
    <property type="match status" value="1"/>
</dbReference>
<dbReference type="Gene3D" id="3.40.1000.10">
    <property type="entry name" value="Mog1/PsbP, alpha/beta/alpha sandwich"/>
    <property type="match status" value="1"/>
</dbReference>
<dbReference type="PANTHER" id="PTHR31407:SF17">
    <property type="entry name" value="PSBP DOMAIN-CONTAINING PROTEIN 3, CHLOROPLASTIC"/>
    <property type="match status" value="1"/>
</dbReference>
<name>A0AAW1MJQ9_SAPOF</name>
<dbReference type="GO" id="GO:0005509">
    <property type="term" value="F:calcium ion binding"/>
    <property type="evidence" value="ECO:0007669"/>
    <property type="project" value="InterPro"/>
</dbReference>
<dbReference type="GO" id="GO:0015979">
    <property type="term" value="P:photosynthesis"/>
    <property type="evidence" value="ECO:0007669"/>
    <property type="project" value="InterPro"/>
</dbReference>
<sequence length="260" mass="28519">MSPVAASSLQFSPPYSTFSLSSPFPTSGYSNRIATKPQIVRCSILRRSQQHSSEEGVVECIGTRRREAMLHAAFSVVLNATAFAISSPAYSLEDVPGEFRLFSDDVNKYNISIPQDWEVGVGGTDGIKSITAFYPNNDSAASSNVSVAITGIGPDFTRLESFGKVDEFAESLVNGLDRSWQRPPGVAAKLIDCRAKSGLYYVEYTLQNPGDSKRHIYSAIGMASNGWYNRLYTVTGQYVEDEADKYSSKIEKAVQSFRLN</sequence>